<sequence length="402" mass="46176">EPCIWVDLELHAVQGQVLVLPKNPNRPWLQGLEEKRAKSNIIEWPGLPPIKFGMLVSLFTSRYARAQFLSLTIGATTAWALELVLELILLHYPFDLIIAAAHATPWSVSAQRVRAVLRVWRHHFRHTSATAMSSGGRRGWHGGSWNYDRGYDRGKYDKYDKDKDDRYKDDRHDRNRDRDRYKDSSRDRQKRSHSDRPSEKAIEELRKSLAAVDKEYAAYQHDLKCRQKETELRKQGEYVAAALRSAFTAQTDELKKQLGPRECPLTPRAESPTPPKNDEKKEFTRAELGWLQAVVGTKTKLPATGERNVVEGVLVKALKDDKVATANANKVLKAYWLLNWSHVREAKGIQYVINTLELPFSVFSNSEAARYLQRPRRPRERDVLLPDADYPSLEIKLASEEG</sequence>
<evidence type="ECO:0000256" key="1">
    <source>
        <dbReference type="SAM" id="MobiDB-lite"/>
    </source>
</evidence>
<proteinExistence type="predicted"/>
<keyword evidence="3" id="KW-1185">Reference proteome</keyword>
<reference evidence="2" key="1">
    <citation type="submission" date="2023-10" db="EMBL/GenBank/DDBJ databases">
        <authorList>
            <person name="Chen Y."/>
            <person name="Shah S."/>
            <person name="Dougan E. K."/>
            <person name="Thang M."/>
            <person name="Chan C."/>
        </authorList>
    </citation>
    <scope>NUCLEOTIDE SEQUENCE [LARGE SCALE GENOMIC DNA]</scope>
</reference>
<gene>
    <name evidence="2" type="ORF">PCOR1329_LOCUS75734</name>
</gene>
<dbReference type="EMBL" id="CAUYUJ010020359">
    <property type="protein sequence ID" value="CAK0897590.1"/>
    <property type="molecule type" value="Genomic_DNA"/>
</dbReference>
<name>A0ABN9XHT7_9DINO</name>
<feature type="non-terminal residue" evidence="2">
    <location>
        <position position="1"/>
    </location>
</feature>
<evidence type="ECO:0000313" key="3">
    <source>
        <dbReference type="Proteomes" id="UP001189429"/>
    </source>
</evidence>
<protein>
    <submittedName>
        <fullName evidence="2">Uncharacterized protein</fullName>
    </submittedName>
</protein>
<organism evidence="2 3">
    <name type="scientific">Prorocentrum cordatum</name>
    <dbReference type="NCBI Taxonomy" id="2364126"/>
    <lineage>
        <taxon>Eukaryota</taxon>
        <taxon>Sar</taxon>
        <taxon>Alveolata</taxon>
        <taxon>Dinophyceae</taxon>
        <taxon>Prorocentrales</taxon>
        <taxon>Prorocentraceae</taxon>
        <taxon>Prorocentrum</taxon>
    </lineage>
</organism>
<comment type="caution">
    <text evidence="2">The sequence shown here is derived from an EMBL/GenBank/DDBJ whole genome shotgun (WGS) entry which is preliminary data.</text>
</comment>
<feature type="region of interest" description="Disordered" evidence="1">
    <location>
        <begin position="162"/>
        <end position="202"/>
    </location>
</feature>
<feature type="region of interest" description="Disordered" evidence="1">
    <location>
        <begin position="253"/>
        <end position="279"/>
    </location>
</feature>
<accession>A0ABN9XHT7</accession>
<evidence type="ECO:0000313" key="2">
    <source>
        <dbReference type="EMBL" id="CAK0897590.1"/>
    </source>
</evidence>
<dbReference type="Proteomes" id="UP001189429">
    <property type="component" value="Unassembled WGS sequence"/>
</dbReference>